<accession>A0A6J5NVP3</accession>
<dbReference type="InterPro" id="IPR027417">
    <property type="entry name" value="P-loop_NTPase"/>
</dbReference>
<name>A0A6J5NVP3_9CAUD</name>
<dbReference type="GO" id="GO:0016301">
    <property type="term" value="F:kinase activity"/>
    <property type="evidence" value="ECO:0007669"/>
    <property type="project" value="UniProtKB-KW"/>
</dbReference>
<protein>
    <submittedName>
        <fullName evidence="1">COG4639 Predicted kinase</fullName>
    </submittedName>
</protein>
<dbReference type="EMBL" id="LR796741">
    <property type="protein sequence ID" value="CAB4163083.1"/>
    <property type="molecule type" value="Genomic_DNA"/>
</dbReference>
<dbReference type="Pfam" id="PF13671">
    <property type="entry name" value="AAA_33"/>
    <property type="match status" value="1"/>
</dbReference>
<dbReference type="SUPFAM" id="SSF52540">
    <property type="entry name" value="P-loop containing nucleoside triphosphate hydrolases"/>
    <property type="match status" value="1"/>
</dbReference>
<keyword evidence="1" id="KW-0418">Kinase</keyword>
<keyword evidence="1" id="KW-0808">Transferase</keyword>
<dbReference type="Gene3D" id="3.40.50.300">
    <property type="entry name" value="P-loop containing nucleotide triphosphate hydrolases"/>
    <property type="match status" value="1"/>
</dbReference>
<organism evidence="1">
    <name type="scientific">uncultured Caudovirales phage</name>
    <dbReference type="NCBI Taxonomy" id="2100421"/>
    <lineage>
        <taxon>Viruses</taxon>
        <taxon>Duplodnaviria</taxon>
        <taxon>Heunggongvirae</taxon>
        <taxon>Uroviricota</taxon>
        <taxon>Caudoviricetes</taxon>
        <taxon>Peduoviridae</taxon>
        <taxon>Maltschvirus</taxon>
        <taxon>Maltschvirus maltsch</taxon>
    </lineage>
</organism>
<reference evidence="1" key="1">
    <citation type="submission" date="2020-04" db="EMBL/GenBank/DDBJ databases">
        <authorList>
            <person name="Chiriac C."/>
            <person name="Salcher M."/>
            <person name="Ghai R."/>
            <person name="Kavagutti S V."/>
        </authorList>
    </citation>
    <scope>NUCLEOTIDE SEQUENCE</scope>
</reference>
<proteinExistence type="predicted"/>
<sequence length="147" mass="16604">MGAPGAGKSTWLKANLTPGSHIASTQAIRVDREIDRGAFMNNMRLKAIKAAENGKDIFCDGTHTMTQHRLIWLNLANRLNVKSRLIAFNTPLISLLHAQNIREFPAPKKIVISHYHRFNKALKIINDESWGEIIQINRLDTPSDLRL</sequence>
<gene>
    <name evidence="1" type="ORF">UFOVP799_17</name>
</gene>
<evidence type="ECO:0000313" key="1">
    <source>
        <dbReference type="EMBL" id="CAB4163083.1"/>
    </source>
</evidence>